<accession>A0ABU3PT60</accession>
<evidence type="ECO:0000259" key="8">
    <source>
        <dbReference type="Pfam" id="PF06271"/>
    </source>
</evidence>
<keyword evidence="2" id="KW-1003">Cell membrane</keyword>
<keyword evidence="4 7" id="KW-1133">Transmembrane helix</keyword>
<keyword evidence="10" id="KW-1185">Reference proteome</keyword>
<evidence type="ECO:0000256" key="3">
    <source>
        <dbReference type="ARBA" id="ARBA00022692"/>
    </source>
</evidence>
<comment type="subcellular location">
    <subcellularLocation>
        <location evidence="1">Cell membrane</location>
        <topology evidence="1">Multi-pass membrane protein</topology>
    </subcellularLocation>
</comment>
<evidence type="ECO:0000313" key="10">
    <source>
        <dbReference type="Proteomes" id="UP001268542"/>
    </source>
</evidence>
<dbReference type="Pfam" id="PF06271">
    <property type="entry name" value="RDD"/>
    <property type="match status" value="1"/>
</dbReference>
<gene>
    <name evidence="9" type="ORF">RDV89_04995</name>
</gene>
<feature type="region of interest" description="Disordered" evidence="6">
    <location>
        <begin position="1"/>
        <end position="21"/>
    </location>
</feature>
<dbReference type="RefSeq" id="WP_315731842.1">
    <property type="nucleotide sequence ID" value="NZ_JAVYII010000002.1"/>
</dbReference>
<sequence>MSFQQPPGGHGAANPGSYGSTGPRPAELGDRFVARLIDGLVVGVPTIILAVIVNAVVNVVLPRFVEGYVNGVVQAALLTGAYVAYNYFFETSSGQTIGKSVMRLKVVGPGGGTVTGAQSVRRNAFYAAALLVAVPFLGGFLSTVAQVAAVVAIAVTIQKDPALRQGWHDRFASETYVSKI</sequence>
<dbReference type="InterPro" id="IPR051791">
    <property type="entry name" value="Pra-immunoreactive"/>
</dbReference>
<name>A0ABU3PT60_9ACTN</name>
<dbReference type="Proteomes" id="UP001268542">
    <property type="component" value="Unassembled WGS sequence"/>
</dbReference>
<comment type="caution">
    <text evidence="9">The sequence shown here is derived from an EMBL/GenBank/DDBJ whole genome shotgun (WGS) entry which is preliminary data.</text>
</comment>
<evidence type="ECO:0000256" key="2">
    <source>
        <dbReference type="ARBA" id="ARBA00022475"/>
    </source>
</evidence>
<dbReference type="PANTHER" id="PTHR36115:SF4">
    <property type="entry name" value="MEMBRANE PROTEIN"/>
    <property type="match status" value="1"/>
</dbReference>
<feature type="transmembrane region" description="Helical" evidence="7">
    <location>
        <begin position="124"/>
        <end position="157"/>
    </location>
</feature>
<dbReference type="PANTHER" id="PTHR36115">
    <property type="entry name" value="PROLINE-RICH ANTIGEN HOMOLOG-RELATED"/>
    <property type="match status" value="1"/>
</dbReference>
<evidence type="ECO:0000256" key="1">
    <source>
        <dbReference type="ARBA" id="ARBA00004651"/>
    </source>
</evidence>
<evidence type="ECO:0000256" key="7">
    <source>
        <dbReference type="SAM" id="Phobius"/>
    </source>
</evidence>
<evidence type="ECO:0000256" key="4">
    <source>
        <dbReference type="ARBA" id="ARBA00022989"/>
    </source>
</evidence>
<dbReference type="InterPro" id="IPR010432">
    <property type="entry name" value="RDD"/>
</dbReference>
<protein>
    <submittedName>
        <fullName evidence="9">RDD family protein</fullName>
    </submittedName>
</protein>
<dbReference type="EMBL" id="JAVYII010000002">
    <property type="protein sequence ID" value="MDT9592411.1"/>
    <property type="molecule type" value="Genomic_DNA"/>
</dbReference>
<evidence type="ECO:0000313" key="9">
    <source>
        <dbReference type="EMBL" id="MDT9592411.1"/>
    </source>
</evidence>
<proteinExistence type="predicted"/>
<organism evidence="9 10">
    <name type="scientific">Nocardioides imazamoxiresistens</name>
    <dbReference type="NCBI Taxonomy" id="3231893"/>
    <lineage>
        <taxon>Bacteria</taxon>
        <taxon>Bacillati</taxon>
        <taxon>Actinomycetota</taxon>
        <taxon>Actinomycetes</taxon>
        <taxon>Propionibacteriales</taxon>
        <taxon>Nocardioidaceae</taxon>
        <taxon>Nocardioides</taxon>
    </lineage>
</organism>
<feature type="domain" description="RDD" evidence="8">
    <location>
        <begin position="26"/>
        <end position="172"/>
    </location>
</feature>
<reference evidence="9 10" key="1">
    <citation type="submission" date="2023-08" db="EMBL/GenBank/DDBJ databases">
        <title>Nocardioides seae sp. nov., a bacterium isolated from a soil.</title>
        <authorList>
            <person name="Wang X."/>
        </authorList>
    </citation>
    <scope>NUCLEOTIDE SEQUENCE [LARGE SCALE GENOMIC DNA]</scope>
    <source>
        <strain evidence="9 10">YZH12</strain>
    </source>
</reference>
<feature type="transmembrane region" description="Helical" evidence="7">
    <location>
        <begin position="68"/>
        <end position="88"/>
    </location>
</feature>
<feature type="transmembrane region" description="Helical" evidence="7">
    <location>
        <begin position="40"/>
        <end position="61"/>
    </location>
</feature>
<evidence type="ECO:0000256" key="5">
    <source>
        <dbReference type="ARBA" id="ARBA00023136"/>
    </source>
</evidence>
<keyword evidence="5 7" id="KW-0472">Membrane</keyword>
<keyword evidence="3 7" id="KW-0812">Transmembrane</keyword>
<evidence type="ECO:0000256" key="6">
    <source>
        <dbReference type="SAM" id="MobiDB-lite"/>
    </source>
</evidence>